<feature type="region of interest" description="Disordered" evidence="1">
    <location>
        <begin position="181"/>
        <end position="208"/>
    </location>
</feature>
<dbReference type="InterPro" id="IPR029000">
    <property type="entry name" value="Cyclophilin-like_dom_sf"/>
</dbReference>
<sequence length="208" mass="22940">MGITTEINTDHRGKSPDGVNIHPSLEDSKPLLDGIKGVFAIRQLASQILFQRPELSLMGRVVFELFTDLAPKTCEKFRCRMRVAIIHPFHSWFYDPGRRRKMVAGGESIFGGTFDDENLILLIDSDGALLTSGLNPLGAWYQATEVVTKIAEMPTDAKDVLSDPSWYLLAASSKLRRSSPTQSSVSRALQCHKRSVSSDSRSTSSGVI</sequence>
<proteinExistence type="predicted"/>
<accession>A0A9P6B600</accession>
<comment type="caution">
    <text evidence="2">The sequence shown here is derived from an EMBL/GenBank/DDBJ whole genome shotgun (WGS) entry which is preliminary data.</text>
</comment>
<feature type="region of interest" description="Disordered" evidence="1">
    <location>
        <begin position="1"/>
        <end position="20"/>
    </location>
</feature>
<dbReference type="Proteomes" id="UP000886523">
    <property type="component" value="Unassembled WGS sequence"/>
</dbReference>
<dbReference type="AlphaFoldDB" id="A0A9P6B600"/>
<dbReference type="SUPFAM" id="SSF50891">
    <property type="entry name" value="Cyclophilin-like"/>
    <property type="match status" value="1"/>
</dbReference>
<protein>
    <submittedName>
        <fullName evidence="2">Uncharacterized protein</fullName>
    </submittedName>
</protein>
<feature type="compositionally biased region" description="Low complexity" evidence="1">
    <location>
        <begin position="197"/>
        <end position="208"/>
    </location>
</feature>
<evidence type="ECO:0000256" key="1">
    <source>
        <dbReference type="SAM" id="MobiDB-lite"/>
    </source>
</evidence>
<gene>
    <name evidence="2" type="ORF">BS47DRAFT_1436788</name>
</gene>
<evidence type="ECO:0000313" key="3">
    <source>
        <dbReference type="Proteomes" id="UP000886523"/>
    </source>
</evidence>
<name>A0A9P6B600_9AGAM</name>
<keyword evidence="3" id="KW-1185">Reference proteome</keyword>
<evidence type="ECO:0000313" key="2">
    <source>
        <dbReference type="EMBL" id="KAF9516931.1"/>
    </source>
</evidence>
<organism evidence="2 3">
    <name type="scientific">Hydnum rufescens UP504</name>
    <dbReference type="NCBI Taxonomy" id="1448309"/>
    <lineage>
        <taxon>Eukaryota</taxon>
        <taxon>Fungi</taxon>
        <taxon>Dikarya</taxon>
        <taxon>Basidiomycota</taxon>
        <taxon>Agaricomycotina</taxon>
        <taxon>Agaricomycetes</taxon>
        <taxon>Cantharellales</taxon>
        <taxon>Hydnaceae</taxon>
        <taxon>Hydnum</taxon>
    </lineage>
</organism>
<dbReference type="Gene3D" id="2.40.100.10">
    <property type="entry name" value="Cyclophilin-like"/>
    <property type="match status" value="1"/>
</dbReference>
<reference evidence="2" key="1">
    <citation type="journal article" date="2020" name="Nat. Commun.">
        <title>Large-scale genome sequencing of mycorrhizal fungi provides insights into the early evolution of symbiotic traits.</title>
        <authorList>
            <person name="Miyauchi S."/>
            <person name="Kiss E."/>
            <person name="Kuo A."/>
            <person name="Drula E."/>
            <person name="Kohler A."/>
            <person name="Sanchez-Garcia M."/>
            <person name="Morin E."/>
            <person name="Andreopoulos B."/>
            <person name="Barry K.W."/>
            <person name="Bonito G."/>
            <person name="Buee M."/>
            <person name="Carver A."/>
            <person name="Chen C."/>
            <person name="Cichocki N."/>
            <person name="Clum A."/>
            <person name="Culley D."/>
            <person name="Crous P.W."/>
            <person name="Fauchery L."/>
            <person name="Girlanda M."/>
            <person name="Hayes R.D."/>
            <person name="Keri Z."/>
            <person name="LaButti K."/>
            <person name="Lipzen A."/>
            <person name="Lombard V."/>
            <person name="Magnuson J."/>
            <person name="Maillard F."/>
            <person name="Murat C."/>
            <person name="Nolan M."/>
            <person name="Ohm R.A."/>
            <person name="Pangilinan J."/>
            <person name="Pereira M.F."/>
            <person name="Perotto S."/>
            <person name="Peter M."/>
            <person name="Pfister S."/>
            <person name="Riley R."/>
            <person name="Sitrit Y."/>
            <person name="Stielow J.B."/>
            <person name="Szollosi G."/>
            <person name="Zifcakova L."/>
            <person name="Stursova M."/>
            <person name="Spatafora J.W."/>
            <person name="Tedersoo L."/>
            <person name="Vaario L.M."/>
            <person name="Yamada A."/>
            <person name="Yan M."/>
            <person name="Wang P."/>
            <person name="Xu J."/>
            <person name="Bruns T."/>
            <person name="Baldrian P."/>
            <person name="Vilgalys R."/>
            <person name="Dunand C."/>
            <person name="Henrissat B."/>
            <person name="Grigoriev I.V."/>
            <person name="Hibbett D."/>
            <person name="Nagy L.G."/>
            <person name="Martin F.M."/>
        </authorList>
    </citation>
    <scope>NUCLEOTIDE SEQUENCE</scope>
    <source>
        <strain evidence="2">UP504</strain>
    </source>
</reference>
<dbReference type="EMBL" id="MU128935">
    <property type="protein sequence ID" value="KAF9516931.1"/>
    <property type="molecule type" value="Genomic_DNA"/>
</dbReference>